<evidence type="ECO:0000256" key="1">
    <source>
        <dbReference type="ARBA" id="ARBA00022618"/>
    </source>
</evidence>
<comment type="caution">
    <text evidence="4">The sequence shown here is derived from an EMBL/GenBank/DDBJ whole genome shotgun (WGS) entry which is preliminary data.</text>
</comment>
<evidence type="ECO:0000259" key="3">
    <source>
        <dbReference type="Pfam" id="PF09759"/>
    </source>
</evidence>
<accession>A0A540LBW9</accession>
<dbReference type="STRING" id="106549.A0A540LBW9"/>
<protein>
    <recommendedName>
        <fullName evidence="3">Ataxin-10 domain-containing protein</fullName>
    </recommendedName>
</protein>
<dbReference type="GO" id="GO:0005829">
    <property type="term" value="C:cytosol"/>
    <property type="evidence" value="ECO:0007669"/>
    <property type="project" value="TreeGrafter"/>
</dbReference>
<dbReference type="GO" id="GO:0051301">
    <property type="term" value="P:cell division"/>
    <property type="evidence" value="ECO:0007669"/>
    <property type="project" value="UniProtKB-KW"/>
</dbReference>
<keyword evidence="1" id="KW-0132">Cell division</keyword>
<dbReference type="InterPro" id="IPR051374">
    <property type="entry name" value="Ataxin-10/CTR86_families"/>
</dbReference>
<evidence type="ECO:0000313" key="5">
    <source>
        <dbReference type="Proteomes" id="UP000315295"/>
    </source>
</evidence>
<feature type="domain" description="Ataxin-10" evidence="3">
    <location>
        <begin position="195"/>
        <end position="228"/>
    </location>
</feature>
<name>A0A540LBW9_MALBA</name>
<sequence length="228" mass="25264">MVIYACCNGSPELFAQLCGDHGITILKKIVKTTAAGFFGATENGEDTEFREDVFSTEQAFFLRNIYDILNERLQEITVPSDFVLCVFGIFKKSVGILNYAAKGKSGLPTCSIMIDVPGFSLTILRDVCAQKFVRGSNEDLGDAVDVLLSHGLIEFLLCLIRDLEPTSVMRKAIKQGEDQDGPKPSSLKPCPYKGFRRDIVAVIGNCTYKRKLVQDEIRQKDGILLLLQ</sequence>
<reference evidence="4 5" key="1">
    <citation type="journal article" date="2019" name="G3 (Bethesda)">
        <title>Sequencing of a Wild Apple (Malus baccata) Genome Unravels the Differences Between Cultivated and Wild Apple Species Regarding Disease Resistance and Cold Tolerance.</title>
        <authorList>
            <person name="Chen X."/>
        </authorList>
    </citation>
    <scope>NUCLEOTIDE SEQUENCE [LARGE SCALE GENOMIC DNA]</scope>
    <source>
        <strain evidence="5">cv. Shandingzi</strain>
        <tissue evidence="4">Leaves</tissue>
    </source>
</reference>
<dbReference type="InterPro" id="IPR019156">
    <property type="entry name" value="Ataxin-10_domain"/>
</dbReference>
<evidence type="ECO:0000256" key="2">
    <source>
        <dbReference type="ARBA" id="ARBA00023306"/>
    </source>
</evidence>
<dbReference type="Pfam" id="PF09759">
    <property type="entry name" value="Atx10homo_assoc"/>
    <property type="match status" value="1"/>
</dbReference>
<gene>
    <name evidence="4" type="ORF">C1H46_030478</name>
</gene>
<evidence type="ECO:0000313" key="4">
    <source>
        <dbReference type="EMBL" id="TQD83975.1"/>
    </source>
</evidence>
<dbReference type="PANTHER" id="PTHR13255">
    <property type="entry name" value="ATAXIN-10"/>
    <property type="match status" value="1"/>
</dbReference>
<dbReference type="Proteomes" id="UP000315295">
    <property type="component" value="Unassembled WGS sequence"/>
</dbReference>
<organism evidence="4 5">
    <name type="scientific">Malus baccata</name>
    <name type="common">Siberian crab apple</name>
    <name type="synonym">Pyrus baccata</name>
    <dbReference type="NCBI Taxonomy" id="106549"/>
    <lineage>
        <taxon>Eukaryota</taxon>
        <taxon>Viridiplantae</taxon>
        <taxon>Streptophyta</taxon>
        <taxon>Embryophyta</taxon>
        <taxon>Tracheophyta</taxon>
        <taxon>Spermatophyta</taxon>
        <taxon>Magnoliopsida</taxon>
        <taxon>eudicotyledons</taxon>
        <taxon>Gunneridae</taxon>
        <taxon>Pentapetalae</taxon>
        <taxon>rosids</taxon>
        <taxon>fabids</taxon>
        <taxon>Rosales</taxon>
        <taxon>Rosaceae</taxon>
        <taxon>Amygdaloideae</taxon>
        <taxon>Maleae</taxon>
        <taxon>Malus</taxon>
    </lineage>
</organism>
<dbReference type="EMBL" id="VIEB01000657">
    <property type="protein sequence ID" value="TQD83975.1"/>
    <property type="molecule type" value="Genomic_DNA"/>
</dbReference>
<dbReference type="AlphaFoldDB" id="A0A540LBW9"/>
<keyword evidence="2" id="KW-0131">Cell cycle</keyword>
<proteinExistence type="predicted"/>
<keyword evidence="5" id="KW-1185">Reference proteome</keyword>
<dbReference type="PANTHER" id="PTHR13255:SF0">
    <property type="entry name" value="ATAXIN-10"/>
    <property type="match status" value="1"/>
</dbReference>